<organism evidence="1 2">
    <name type="scientific">Streptomyces brasiliensis</name>
    <dbReference type="NCBI Taxonomy" id="1954"/>
    <lineage>
        <taxon>Bacteria</taxon>
        <taxon>Bacillati</taxon>
        <taxon>Actinomycetota</taxon>
        <taxon>Actinomycetes</taxon>
        <taxon>Kitasatosporales</taxon>
        <taxon>Streptomycetaceae</taxon>
        <taxon>Streptomyces</taxon>
    </lineage>
</organism>
<keyword evidence="2" id="KW-1185">Reference proteome</keyword>
<name>A0A917PDH7_9ACTN</name>
<dbReference type="Proteomes" id="UP000657574">
    <property type="component" value="Unassembled WGS sequence"/>
</dbReference>
<sequence length="75" mass="7638">MADHHRAELVVDALKMAAGRGGLRKGCIAHSDRGSGILLTRIPQADKGVGAETELLPALPGVSGVGLRSAPTSLL</sequence>
<proteinExistence type="predicted"/>
<evidence type="ECO:0000313" key="2">
    <source>
        <dbReference type="Proteomes" id="UP000657574"/>
    </source>
</evidence>
<dbReference type="EMBL" id="BMQA01000136">
    <property type="protein sequence ID" value="GGJ71763.1"/>
    <property type="molecule type" value="Genomic_DNA"/>
</dbReference>
<evidence type="ECO:0000313" key="1">
    <source>
        <dbReference type="EMBL" id="GGJ71763.1"/>
    </source>
</evidence>
<dbReference type="AlphaFoldDB" id="A0A917PDH7"/>
<protein>
    <recommendedName>
        <fullName evidence="3">Transposase</fullName>
    </recommendedName>
</protein>
<gene>
    <name evidence="1" type="ORF">GCM10010121_097940</name>
</gene>
<accession>A0A917PDH7</accession>
<evidence type="ECO:0008006" key="3">
    <source>
        <dbReference type="Google" id="ProtNLM"/>
    </source>
</evidence>
<reference evidence="1" key="2">
    <citation type="submission" date="2020-09" db="EMBL/GenBank/DDBJ databases">
        <authorList>
            <person name="Sun Q."/>
            <person name="Ohkuma M."/>
        </authorList>
    </citation>
    <scope>NUCLEOTIDE SEQUENCE</scope>
    <source>
        <strain evidence="1">JCM 3086</strain>
    </source>
</reference>
<comment type="caution">
    <text evidence="1">The sequence shown here is derived from an EMBL/GenBank/DDBJ whole genome shotgun (WGS) entry which is preliminary data.</text>
</comment>
<reference evidence="1" key="1">
    <citation type="journal article" date="2014" name="Int. J. Syst. Evol. Microbiol.">
        <title>Complete genome sequence of Corynebacterium casei LMG S-19264T (=DSM 44701T), isolated from a smear-ripened cheese.</title>
        <authorList>
            <consortium name="US DOE Joint Genome Institute (JGI-PGF)"/>
            <person name="Walter F."/>
            <person name="Albersmeier A."/>
            <person name="Kalinowski J."/>
            <person name="Ruckert C."/>
        </authorList>
    </citation>
    <scope>NUCLEOTIDE SEQUENCE</scope>
    <source>
        <strain evidence="1">JCM 3086</strain>
    </source>
</reference>